<dbReference type="InterPro" id="IPR007741">
    <property type="entry name" value="Ribosomal_mL43/mS25/NADH_DH"/>
</dbReference>
<keyword evidence="3" id="KW-0689">Ribosomal protein</keyword>
<dbReference type="Pfam" id="PF05047">
    <property type="entry name" value="L51_S25_CI-B8"/>
    <property type="match status" value="1"/>
</dbReference>
<comment type="similarity">
    <text evidence="2">Belongs to the mitochondrion-specific ribosomal protein mL43 family.</text>
</comment>
<dbReference type="SUPFAM" id="SSF52833">
    <property type="entry name" value="Thioredoxin-like"/>
    <property type="match status" value="1"/>
</dbReference>
<dbReference type="SMART" id="SM00916">
    <property type="entry name" value="L51_S25_CI-B8"/>
    <property type="match status" value="1"/>
</dbReference>
<dbReference type="PANTHER" id="PTHR21396:SF2">
    <property type="entry name" value="LARGE RIBOSOMAL SUBUNIT PROTEIN ML43"/>
    <property type="match status" value="1"/>
</dbReference>
<feature type="domain" description="Ribosomal protein/NADH dehydrogenase" evidence="8">
    <location>
        <begin position="18"/>
        <end position="92"/>
    </location>
</feature>
<dbReference type="AlphaFoldDB" id="A0A7S0HKX2"/>
<dbReference type="GO" id="GO:0003735">
    <property type="term" value="F:structural constituent of ribosome"/>
    <property type="evidence" value="ECO:0007669"/>
    <property type="project" value="InterPro"/>
</dbReference>
<dbReference type="EMBL" id="HBEP01021845">
    <property type="protein sequence ID" value="CAD8492924.1"/>
    <property type="molecule type" value="Transcribed_RNA"/>
</dbReference>
<dbReference type="PANTHER" id="PTHR21396">
    <property type="entry name" value="39S RIBOSOMAL PROTEIN L43"/>
    <property type="match status" value="1"/>
</dbReference>
<keyword evidence="4" id="KW-0496">Mitochondrion</keyword>
<gene>
    <name evidence="9" type="ORF">PANT1444_LOCUS12273</name>
</gene>
<protein>
    <recommendedName>
        <fullName evidence="6">Large ribosomal subunit protein mL43</fullName>
    </recommendedName>
</protein>
<proteinExistence type="inferred from homology"/>
<keyword evidence="5" id="KW-0687">Ribonucleoprotein</keyword>
<dbReference type="Gene3D" id="3.40.30.10">
    <property type="entry name" value="Glutaredoxin"/>
    <property type="match status" value="1"/>
</dbReference>
<evidence type="ECO:0000256" key="4">
    <source>
        <dbReference type="ARBA" id="ARBA00023128"/>
    </source>
</evidence>
<evidence type="ECO:0000256" key="5">
    <source>
        <dbReference type="ARBA" id="ARBA00023274"/>
    </source>
</evidence>
<feature type="region of interest" description="Disordered" evidence="7">
    <location>
        <begin position="107"/>
        <end position="129"/>
    </location>
</feature>
<evidence type="ECO:0000256" key="2">
    <source>
        <dbReference type="ARBA" id="ARBA00006073"/>
    </source>
</evidence>
<dbReference type="GO" id="GO:0005762">
    <property type="term" value="C:mitochondrial large ribosomal subunit"/>
    <property type="evidence" value="ECO:0007669"/>
    <property type="project" value="TreeGrafter"/>
</dbReference>
<evidence type="ECO:0000259" key="8">
    <source>
        <dbReference type="SMART" id="SM00916"/>
    </source>
</evidence>
<reference evidence="9" key="1">
    <citation type="submission" date="2021-01" db="EMBL/GenBank/DDBJ databases">
        <authorList>
            <person name="Corre E."/>
            <person name="Pelletier E."/>
            <person name="Niang G."/>
            <person name="Scheremetjew M."/>
            <person name="Finn R."/>
            <person name="Kale V."/>
            <person name="Holt S."/>
            <person name="Cochrane G."/>
            <person name="Meng A."/>
            <person name="Brown T."/>
            <person name="Cohen L."/>
        </authorList>
    </citation>
    <scope>NUCLEOTIDE SEQUENCE</scope>
    <source>
        <strain evidence="9">CCMP1374</strain>
    </source>
</reference>
<evidence type="ECO:0000256" key="3">
    <source>
        <dbReference type="ARBA" id="ARBA00022980"/>
    </source>
</evidence>
<evidence type="ECO:0000256" key="1">
    <source>
        <dbReference type="ARBA" id="ARBA00004173"/>
    </source>
</evidence>
<organism evidence="9">
    <name type="scientific">Phaeocystis antarctica</name>
    <dbReference type="NCBI Taxonomy" id="33657"/>
    <lineage>
        <taxon>Eukaryota</taxon>
        <taxon>Haptista</taxon>
        <taxon>Haptophyta</taxon>
        <taxon>Prymnesiophyceae</taxon>
        <taxon>Phaeocystales</taxon>
        <taxon>Phaeocystaceae</taxon>
        <taxon>Phaeocystis</taxon>
    </lineage>
</organism>
<evidence type="ECO:0000256" key="6">
    <source>
        <dbReference type="ARBA" id="ARBA00035188"/>
    </source>
</evidence>
<evidence type="ECO:0000313" key="9">
    <source>
        <dbReference type="EMBL" id="CAD8492924.1"/>
    </source>
</evidence>
<evidence type="ECO:0000256" key="7">
    <source>
        <dbReference type="SAM" id="MobiDB-lite"/>
    </source>
</evidence>
<dbReference type="InterPro" id="IPR039927">
    <property type="entry name" value="Ribosomal_mL43"/>
</dbReference>
<name>A0A7S0HKX2_9EUKA</name>
<comment type="subcellular location">
    <subcellularLocation>
        <location evidence="1">Mitochondrion</location>
    </subcellularLocation>
</comment>
<sequence>MTTRGVWQLRSLVISYCERSGSSRGVREYLSNQLVPFATANPQLQLVVQKRQDRHPFVQGVYVTEDEKKKLSLKSLSAPQVEVQIQSLRDGRPINLRKWAKPFRTSPSIQGPWEMGQELGSHRTIRSQE</sequence>
<accession>A0A7S0HKX2</accession>
<dbReference type="InterPro" id="IPR036249">
    <property type="entry name" value="Thioredoxin-like_sf"/>
</dbReference>
<dbReference type="GO" id="GO:0032543">
    <property type="term" value="P:mitochondrial translation"/>
    <property type="evidence" value="ECO:0007669"/>
    <property type="project" value="InterPro"/>
</dbReference>